<evidence type="ECO:0000313" key="3">
    <source>
        <dbReference type="Proteomes" id="UP001172036"/>
    </source>
</evidence>
<dbReference type="PIRSF" id="PIRSF001359">
    <property type="entry name" value="F_bP_aldolase_II"/>
    <property type="match status" value="1"/>
</dbReference>
<dbReference type="Gene3D" id="3.20.20.70">
    <property type="entry name" value="Aldolase class I"/>
    <property type="match status" value="1"/>
</dbReference>
<gene>
    <name evidence="2" type="ORF">OC680_00170</name>
</gene>
<evidence type="ECO:0000313" key="2">
    <source>
        <dbReference type="EMBL" id="MDO8167901.1"/>
    </source>
</evidence>
<name>A0ABT9DE84_9MOLU</name>
<sequence length="288" mass="32471">MLSSNKEIILKAYRQNYAIIQVNINNLEWVKAALETAQELCSPIILGVSETAAQYMGGFKTVFALVKELDCFYNITVPVILHLDHGSEQSVEKAIEAGFNSVMLDQNHFSLSLNAAKICKIIQLCRNKKILIETETSEIYSSSDVVNPPKKRYNLNECQQFIDLGVDMLAVNIGNMHGRYPDQWLGLDLDILIKIREKIDYKIPFVLHGGSGVPDDMIHKAINLGIVKININTEFQITFAQAIRRYIEAKKDLVDNGFNPRKLLNSGFLSIKKAIKNKLILFRSANQA</sequence>
<dbReference type="RefSeq" id="WP_304515103.1">
    <property type="nucleotide sequence ID" value="NZ_JAOSID010000001.1"/>
</dbReference>
<dbReference type="PROSITE" id="PS00602">
    <property type="entry name" value="ALDOLASE_CLASS_II_1"/>
    <property type="match status" value="1"/>
</dbReference>
<dbReference type="PANTHER" id="PTHR30304:SF0">
    <property type="entry name" value="D-TAGATOSE-1,6-BISPHOSPHATE ALDOLASE SUBUNIT GATY-RELATED"/>
    <property type="match status" value="1"/>
</dbReference>
<comment type="cofactor">
    <cofactor evidence="1">
        <name>Zn(2+)</name>
        <dbReference type="ChEBI" id="CHEBI:29105"/>
    </cofactor>
</comment>
<dbReference type="EMBL" id="JAOSID010000001">
    <property type="protein sequence ID" value="MDO8167901.1"/>
    <property type="molecule type" value="Genomic_DNA"/>
</dbReference>
<dbReference type="Proteomes" id="UP001172036">
    <property type="component" value="Unassembled WGS sequence"/>
</dbReference>
<dbReference type="NCBIfam" id="TIGR00167">
    <property type="entry name" value="cbbA"/>
    <property type="match status" value="1"/>
</dbReference>
<evidence type="ECO:0000256" key="1">
    <source>
        <dbReference type="ARBA" id="ARBA00001947"/>
    </source>
</evidence>
<protein>
    <submittedName>
        <fullName evidence="2">Ketose-bisphosphate aldolase</fullName>
    </submittedName>
</protein>
<reference evidence="2 3" key="1">
    <citation type="journal article" date="2023" name="Int. J. Syst. Evol. Microbiol.">
        <title>The observation of taxonomic boundaries for the 16SrII and 16SrXXV phytoplasmas using genome-based delimitation.</title>
        <authorList>
            <person name="Rodrigues Jardim B."/>
            <person name="Tran-Nguyen L.T.T."/>
            <person name="Gambley C."/>
            <person name="Al-Sadi A.M."/>
            <person name="Al-Subhi A.M."/>
            <person name="Foissac X."/>
            <person name="Salar P."/>
            <person name="Cai H."/>
            <person name="Yang J.Y."/>
            <person name="Davis R."/>
            <person name="Jones L."/>
            <person name="Rodoni B."/>
            <person name="Constable F.E."/>
        </authorList>
    </citation>
    <scope>NUCLEOTIDE SEQUENCE [LARGE SCALE GENOMIC DNA]</scope>
    <source>
        <strain evidence="2">BAWM-155c</strain>
    </source>
</reference>
<dbReference type="SUPFAM" id="SSF51569">
    <property type="entry name" value="Aldolase"/>
    <property type="match status" value="1"/>
</dbReference>
<dbReference type="PANTHER" id="PTHR30304">
    <property type="entry name" value="D-TAGATOSE-1,6-BISPHOSPHATE ALDOLASE"/>
    <property type="match status" value="1"/>
</dbReference>
<dbReference type="CDD" id="cd00947">
    <property type="entry name" value="TBP_aldolase_IIB"/>
    <property type="match status" value="1"/>
</dbReference>
<dbReference type="InterPro" id="IPR013785">
    <property type="entry name" value="Aldolase_TIM"/>
</dbReference>
<comment type="caution">
    <text evidence="2">The sequence shown here is derived from an EMBL/GenBank/DDBJ whole genome shotgun (WGS) entry which is preliminary data.</text>
</comment>
<keyword evidence="3" id="KW-1185">Reference proteome</keyword>
<dbReference type="InterPro" id="IPR000771">
    <property type="entry name" value="FBA_II"/>
</dbReference>
<organism evidence="2 3">
    <name type="scientific">Candidatus Phytoplasma melaleucae</name>
    <dbReference type="NCBI Taxonomy" id="2982630"/>
    <lineage>
        <taxon>Bacteria</taxon>
        <taxon>Bacillati</taxon>
        <taxon>Mycoplasmatota</taxon>
        <taxon>Mollicutes</taxon>
        <taxon>Acholeplasmatales</taxon>
        <taxon>Acholeplasmataceae</taxon>
        <taxon>Candidatus Phytoplasma</taxon>
    </lineage>
</organism>
<accession>A0ABT9DE84</accession>
<dbReference type="Pfam" id="PF01116">
    <property type="entry name" value="F_bP_aldolase"/>
    <property type="match status" value="1"/>
</dbReference>
<proteinExistence type="predicted"/>
<dbReference type="InterPro" id="IPR050246">
    <property type="entry name" value="Class_II_FBP_aldolase"/>
</dbReference>